<keyword evidence="4" id="KW-0238">DNA-binding</keyword>
<keyword evidence="3" id="KW-0805">Transcription regulation</keyword>
<evidence type="ECO:0000313" key="7">
    <source>
        <dbReference type="EMBL" id="USG61108.1"/>
    </source>
</evidence>
<evidence type="ECO:0000256" key="1">
    <source>
        <dbReference type="ARBA" id="ARBA00005384"/>
    </source>
</evidence>
<dbReference type="InterPro" id="IPR051446">
    <property type="entry name" value="HTH_trans_reg/aminotransferase"/>
</dbReference>
<dbReference type="Pfam" id="PF00392">
    <property type="entry name" value="GntR"/>
    <property type="match status" value="1"/>
</dbReference>
<evidence type="ECO:0000313" key="8">
    <source>
        <dbReference type="Proteomes" id="UP001056291"/>
    </source>
</evidence>
<dbReference type="InterPro" id="IPR015421">
    <property type="entry name" value="PyrdxlP-dep_Trfase_major"/>
</dbReference>
<dbReference type="PANTHER" id="PTHR46577">
    <property type="entry name" value="HTH-TYPE TRANSCRIPTIONAL REGULATORY PROTEIN GABR"/>
    <property type="match status" value="1"/>
</dbReference>
<dbReference type="InterPro" id="IPR036390">
    <property type="entry name" value="WH_DNA-bd_sf"/>
</dbReference>
<dbReference type="SUPFAM" id="SSF53383">
    <property type="entry name" value="PLP-dependent transferases"/>
    <property type="match status" value="1"/>
</dbReference>
<dbReference type="RefSeq" id="WP_251934095.1">
    <property type="nucleotide sequence ID" value="NZ_CP098747.1"/>
</dbReference>
<dbReference type="InterPro" id="IPR036388">
    <property type="entry name" value="WH-like_DNA-bd_sf"/>
</dbReference>
<dbReference type="CDD" id="cd00609">
    <property type="entry name" value="AAT_like"/>
    <property type="match status" value="1"/>
</dbReference>
<evidence type="ECO:0000256" key="3">
    <source>
        <dbReference type="ARBA" id="ARBA00023015"/>
    </source>
</evidence>
<evidence type="ECO:0000256" key="4">
    <source>
        <dbReference type="ARBA" id="ARBA00023125"/>
    </source>
</evidence>
<dbReference type="EMBL" id="CP098747">
    <property type="protein sequence ID" value="USG61108.1"/>
    <property type="molecule type" value="Genomic_DNA"/>
</dbReference>
<keyword evidence="2" id="KW-0663">Pyridoxal phosphate</keyword>
<evidence type="ECO:0000256" key="5">
    <source>
        <dbReference type="ARBA" id="ARBA00023163"/>
    </source>
</evidence>
<dbReference type="PANTHER" id="PTHR46577:SF1">
    <property type="entry name" value="HTH-TYPE TRANSCRIPTIONAL REGULATORY PROTEIN GABR"/>
    <property type="match status" value="1"/>
</dbReference>
<dbReference type="PRINTS" id="PR00035">
    <property type="entry name" value="HTHGNTR"/>
</dbReference>
<dbReference type="Gene3D" id="3.40.640.10">
    <property type="entry name" value="Type I PLP-dependent aspartate aminotransferase-like (Major domain)"/>
    <property type="match status" value="1"/>
</dbReference>
<dbReference type="Gene3D" id="1.10.10.10">
    <property type="entry name" value="Winged helix-like DNA-binding domain superfamily/Winged helix DNA-binding domain"/>
    <property type="match status" value="1"/>
</dbReference>
<keyword evidence="7" id="KW-0032">Aminotransferase</keyword>
<evidence type="ECO:0000259" key="6">
    <source>
        <dbReference type="PROSITE" id="PS50949"/>
    </source>
</evidence>
<comment type="similarity">
    <text evidence="1">In the C-terminal section; belongs to the class-I pyridoxal-phosphate-dependent aminotransferase family.</text>
</comment>
<protein>
    <submittedName>
        <fullName evidence="7">PLP-dependent aminotransferase family protein</fullName>
    </submittedName>
</protein>
<sequence length="502" mass="56002">MDTSFMPYRLKNAQLQTISLETDSATPLHQQLFLSLRQAILEGRLKPHTQLPSSRVLAKELGISRNTVLTAYDQLTAEGYLVSRVGAGSYVSDQLPDNLLERHGQGPVSTLNKREVYLSKMAQPFQDKPLLEQYRGLPFSPGLPALEEFPFEDWARLLARHWRRPKREFLVDNPIAGARVLREAIANHLGQTRAVRCHADQVIILSGSQQAIHLVVRAFAEPGDPIWMEEPGYPGIRDAIIAAGATPVSVPVDGEGFRLDRAKSLAANARLACISPSHQYPLGQTMSLGRRLELLDWAKTEGRFILEDDYDSEYRYAGRPLSSLQGLDEDNRVLYVGTMSKVMFSGLRMGYMVVPEDLVDIFLALRRNIDSHSPSVAEAALADFITEGYLGGHIRRMRLLYEHRQNCLLDLLNDKLGDILTVRAQDSGMHLVAYLPATIPDIKVQAAAREKGMLVRALSSFYFQPTSRNGLILGFAGTSEKEMPQLVDTLRQIILSLSTSLD</sequence>
<dbReference type="CDD" id="cd07377">
    <property type="entry name" value="WHTH_GntR"/>
    <property type="match status" value="1"/>
</dbReference>
<evidence type="ECO:0000256" key="2">
    <source>
        <dbReference type="ARBA" id="ARBA00022898"/>
    </source>
</evidence>
<proteinExistence type="inferred from homology"/>
<reference evidence="7" key="1">
    <citation type="submission" date="2022-06" db="EMBL/GenBank/DDBJ databases">
        <title>Sneathiella actinostolidae sp. nov., isolated from a sea anemonein the Western Pacific Ocean.</title>
        <authorList>
            <person name="Wei M.J."/>
        </authorList>
    </citation>
    <scope>NUCLEOTIDE SEQUENCE</scope>
    <source>
        <strain evidence="7">PHK-P5</strain>
    </source>
</reference>
<dbReference type="Pfam" id="PF00155">
    <property type="entry name" value="Aminotran_1_2"/>
    <property type="match status" value="1"/>
</dbReference>
<feature type="domain" description="HTH gntR-type" evidence="6">
    <location>
        <begin position="26"/>
        <end position="94"/>
    </location>
</feature>
<dbReference type="InterPro" id="IPR004839">
    <property type="entry name" value="Aminotransferase_I/II_large"/>
</dbReference>
<dbReference type="PROSITE" id="PS50949">
    <property type="entry name" value="HTH_GNTR"/>
    <property type="match status" value="1"/>
</dbReference>
<name>A0ABY4W1Q9_9PROT</name>
<accession>A0ABY4W1Q9</accession>
<organism evidence="7 8">
    <name type="scientific">Sneathiella marina</name>
    <dbReference type="NCBI Taxonomy" id="2950108"/>
    <lineage>
        <taxon>Bacteria</taxon>
        <taxon>Pseudomonadati</taxon>
        <taxon>Pseudomonadota</taxon>
        <taxon>Alphaproteobacteria</taxon>
        <taxon>Sneathiellales</taxon>
        <taxon>Sneathiellaceae</taxon>
        <taxon>Sneathiella</taxon>
    </lineage>
</organism>
<dbReference type="InterPro" id="IPR015424">
    <property type="entry name" value="PyrdxlP-dep_Trfase"/>
</dbReference>
<dbReference type="SUPFAM" id="SSF46785">
    <property type="entry name" value="Winged helix' DNA-binding domain"/>
    <property type="match status" value="1"/>
</dbReference>
<dbReference type="SMART" id="SM00345">
    <property type="entry name" value="HTH_GNTR"/>
    <property type="match status" value="1"/>
</dbReference>
<dbReference type="InterPro" id="IPR000524">
    <property type="entry name" value="Tscrpt_reg_HTH_GntR"/>
</dbReference>
<dbReference type="Proteomes" id="UP001056291">
    <property type="component" value="Chromosome"/>
</dbReference>
<keyword evidence="8" id="KW-1185">Reference proteome</keyword>
<gene>
    <name evidence="7" type="ORF">NBZ79_18285</name>
</gene>
<keyword evidence="7" id="KW-0808">Transferase</keyword>
<keyword evidence="5" id="KW-0804">Transcription</keyword>
<dbReference type="GO" id="GO:0008483">
    <property type="term" value="F:transaminase activity"/>
    <property type="evidence" value="ECO:0007669"/>
    <property type="project" value="UniProtKB-KW"/>
</dbReference>